<dbReference type="PANTHER" id="PTHR15549">
    <property type="entry name" value="PAIRED IMMUNOGLOBULIN-LIKE TYPE 2 RECEPTOR"/>
    <property type="match status" value="1"/>
</dbReference>
<sequence>MRPSVVSTLFSLVTIFTSTGIALDALSNSPCAVQCGNVLSSTSGSDIVCSNGAYMSNAAGMTFQSCVTCQLGSTYVDPVSKQSDLQLGLYNLRYAVSWCLFGYPNNTQVGDTPCITSTACGPLESAFEFDSLSAAASIYSYCALMVPVSVPKCNACLAQTGPQNFTNNFVTVLNGACTQQPVPGKTISLSGSIFSNTVVNVTNPTAVPTGTYTPSNSTFTLGAKIGVAVGAIVVLLAIAGVCIIWRGKRRRRSFLLRHQQESGYAEWAAAQQDRNMTPTPSFPHDHEGGMSEANPGGVSAVSSRESGGHFFDSPQSQRPLVSNMAWGNPMRREDESPAEKVYFSPYTSQYNSPVSASDQIQVIGQQWPMDRKGSLVESSRFGSGDGRVRQRSRSPRREKQEIQNHFELQNVAPVLQHPGHGRQGSNTSTKSLPLTEEDYKKGNAV</sequence>
<organism evidence="8 9">
    <name type="scientific">Hyaloscypha hepaticicola</name>
    <dbReference type="NCBI Taxonomy" id="2082293"/>
    <lineage>
        <taxon>Eukaryota</taxon>
        <taxon>Fungi</taxon>
        <taxon>Dikarya</taxon>
        <taxon>Ascomycota</taxon>
        <taxon>Pezizomycotina</taxon>
        <taxon>Leotiomycetes</taxon>
        <taxon>Helotiales</taxon>
        <taxon>Hyaloscyphaceae</taxon>
        <taxon>Hyaloscypha</taxon>
    </lineage>
</organism>
<dbReference type="Proteomes" id="UP000235672">
    <property type="component" value="Unassembled WGS sequence"/>
</dbReference>
<dbReference type="EMBL" id="KZ613518">
    <property type="protein sequence ID" value="PMD14782.1"/>
    <property type="molecule type" value="Genomic_DNA"/>
</dbReference>
<feature type="compositionally biased region" description="Polar residues" evidence="5">
    <location>
        <begin position="423"/>
        <end position="432"/>
    </location>
</feature>
<feature type="chain" id="PRO_5014410316" description="LPXTG-domain-containing protein" evidence="7">
    <location>
        <begin position="23"/>
        <end position="445"/>
    </location>
</feature>
<evidence type="ECO:0000256" key="6">
    <source>
        <dbReference type="SAM" id="Phobius"/>
    </source>
</evidence>
<evidence type="ECO:0008006" key="10">
    <source>
        <dbReference type="Google" id="ProtNLM"/>
    </source>
</evidence>
<feature type="region of interest" description="Disordered" evidence="5">
    <location>
        <begin position="415"/>
        <end position="445"/>
    </location>
</feature>
<evidence type="ECO:0000313" key="8">
    <source>
        <dbReference type="EMBL" id="PMD14782.1"/>
    </source>
</evidence>
<keyword evidence="7" id="KW-0732">Signal</keyword>
<gene>
    <name evidence="8" type="ORF">NA56DRAFT_693690</name>
</gene>
<evidence type="ECO:0000256" key="5">
    <source>
        <dbReference type="SAM" id="MobiDB-lite"/>
    </source>
</evidence>
<name>A0A2J6PL61_9HELO</name>
<dbReference type="STRING" id="1745343.A0A2J6PL61"/>
<keyword evidence="3 6" id="KW-1133">Transmembrane helix</keyword>
<evidence type="ECO:0000256" key="2">
    <source>
        <dbReference type="ARBA" id="ARBA00022692"/>
    </source>
</evidence>
<evidence type="ECO:0000313" key="9">
    <source>
        <dbReference type="Proteomes" id="UP000235672"/>
    </source>
</evidence>
<reference evidence="8 9" key="1">
    <citation type="submission" date="2016-05" db="EMBL/GenBank/DDBJ databases">
        <title>A degradative enzymes factory behind the ericoid mycorrhizal symbiosis.</title>
        <authorList>
            <consortium name="DOE Joint Genome Institute"/>
            <person name="Martino E."/>
            <person name="Morin E."/>
            <person name="Grelet G."/>
            <person name="Kuo A."/>
            <person name="Kohler A."/>
            <person name="Daghino S."/>
            <person name="Barry K."/>
            <person name="Choi C."/>
            <person name="Cichocki N."/>
            <person name="Clum A."/>
            <person name="Copeland A."/>
            <person name="Hainaut M."/>
            <person name="Haridas S."/>
            <person name="Labutti K."/>
            <person name="Lindquist E."/>
            <person name="Lipzen A."/>
            <person name="Khouja H.-R."/>
            <person name="Murat C."/>
            <person name="Ohm R."/>
            <person name="Olson A."/>
            <person name="Spatafora J."/>
            <person name="Veneault-Fourrey C."/>
            <person name="Henrissat B."/>
            <person name="Grigoriev I."/>
            <person name="Martin F."/>
            <person name="Perotto S."/>
        </authorList>
    </citation>
    <scope>NUCLEOTIDE SEQUENCE [LARGE SCALE GENOMIC DNA]</scope>
    <source>
        <strain evidence="8 9">UAMH 7357</strain>
    </source>
</reference>
<evidence type="ECO:0000256" key="3">
    <source>
        <dbReference type="ARBA" id="ARBA00022989"/>
    </source>
</evidence>
<keyword evidence="2 6" id="KW-0812">Transmembrane</keyword>
<feature type="signal peptide" evidence="7">
    <location>
        <begin position="1"/>
        <end position="22"/>
    </location>
</feature>
<comment type="subcellular location">
    <subcellularLocation>
        <location evidence="1">Membrane</location>
        <topology evidence="1">Single-pass membrane protein</topology>
    </subcellularLocation>
</comment>
<keyword evidence="4 6" id="KW-0472">Membrane</keyword>
<keyword evidence="9" id="KW-1185">Reference proteome</keyword>
<proteinExistence type="predicted"/>
<feature type="region of interest" description="Disordered" evidence="5">
    <location>
        <begin position="270"/>
        <end position="321"/>
    </location>
</feature>
<evidence type="ECO:0000256" key="4">
    <source>
        <dbReference type="ARBA" id="ARBA00023136"/>
    </source>
</evidence>
<dbReference type="AlphaFoldDB" id="A0A2J6PL61"/>
<accession>A0A2J6PL61</accession>
<feature type="transmembrane region" description="Helical" evidence="6">
    <location>
        <begin position="225"/>
        <end position="245"/>
    </location>
</feature>
<dbReference type="InterPro" id="IPR051694">
    <property type="entry name" value="Immunoregulatory_rcpt-like"/>
</dbReference>
<evidence type="ECO:0000256" key="7">
    <source>
        <dbReference type="SAM" id="SignalP"/>
    </source>
</evidence>
<protein>
    <recommendedName>
        <fullName evidence="10">LPXTG-domain-containing protein</fullName>
    </recommendedName>
</protein>
<dbReference type="GO" id="GO:0071944">
    <property type="term" value="C:cell periphery"/>
    <property type="evidence" value="ECO:0007669"/>
    <property type="project" value="UniProtKB-ARBA"/>
</dbReference>
<evidence type="ECO:0000256" key="1">
    <source>
        <dbReference type="ARBA" id="ARBA00004167"/>
    </source>
</evidence>
<feature type="region of interest" description="Disordered" evidence="5">
    <location>
        <begin position="371"/>
        <end position="399"/>
    </location>
</feature>
<dbReference type="GO" id="GO:0016020">
    <property type="term" value="C:membrane"/>
    <property type="evidence" value="ECO:0007669"/>
    <property type="project" value="UniProtKB-SubCell"/>
</dbReference>
<dbReference type="OrthoDB" id="5239590at2759"/>